<dbReference type="FunFam" id="3.30.70.270:FF:000001">
    <property type="entry name" value="Diguanylate cyclase domain protein"/>
    <property type="match status" value="1"/>
</dbReference>
<dbReference type="SUPFAM" id="SSF141868">
    <property type="entry name" value="EAL domain-like"/>
    <property type="match status" value="1"/>
</dbReference>
<feature type="domain" description="EAL" evidence="7">
    <location>
        <begin position="587"/>
        <end position="841"/>
    </location>
</feature>
<proteinExistence type="predicted"/>
<dbReference type="EC" id="3.1.4.52" evidence="2"/>
<dbReference type="Proteomes" id="UP000175669">
    <property type="component" value="Unassembled WGS sequence"/>
</dbReference>
<comment type="cofactor">
    <cofactor evidence="1">
        <name>Mg(2+)</name>
        <dbReference type="ChEBI" id="CHEBI:18420"/>
    </cofactor>
</comment>
<keyword evidence="5" id="KW-1133">Transmembrane helix</keyword>
<dbReference type="EMBL" id="MASR01000001">
    <property type="protein sequence ID" value="OFE13540.1"/>
    <property type="molecule type" value="Genomic_DNA"/>
</dbReference>
<feature type="domain" description="PAS" evidence="6">
    <location>
        <begin position="286"/>
        <end position="356"/>
    </location>
</feature>
<dbReference type="PROSITE" id="PS50883">
    <property type="entry name" value="EAL"/>
    <property type="match status" value="1"/>
</dbReference>
<dbReference type="Gene3D" id="3.30.70.270">
    <property type="match status" value="1"/>
</dbReference>
<dbReference type="InterPro" id="IPR029016">
    <property type="entry name" value="GAF-like_dom_sf"/>
</dbReference>
<dbReference type="InterPro" id="IPR052155">
    <property type="entry name" value="Biofilm_reg_signaling"/>
</dbReference>
<dbReference type="InterPro" id="IPR035919">
    <property type="entry name" value="EAL_sf"/>
</dbReference>
<dbReference type="CDD" id="cd01948">
    <property type="entry name" value="EAL"/>
    <property type="match status" value="1"/>
</dbReference>
<keyword evidence="5" id="KW-0812">Transmembrane</keyword>
<evidence type="ECO:0000313" key="10">
    <source>
        <dbReference type="Proteomes" id="UP000175669"/>
    </source>
</evidence>
<protein>
    <recommendedName>
        <fullName evidence="2">cyclic-guanylate-specific phosphodiesterase</fullName>
        <ecNumber evidence="2">3.1.4.52</ecNumber>
    </recommendedName>
</protein>
<dbReference type="PROSITE" id="PS50887">
    <property type="entry name" value="GGDEF"/>
    <property type="match status" value="1"/>
</dbReference>
<dbReference type="CDD" id="cd01949">
    <property type="entry name" value="GGDEF"/>
    <property type="match status" value="1"/>
</dbReference>
<comment type="caution">
    <text evidence="9">The sequence shown here is derived from an EMBL/GenBank/DDBJ whole genome shotgun (WGS) entry which is preliminary data.</text>
</comment>
<dbReference type="InterPro" id="IPR000160">
    <property type="entry name" value="GGDEF_dom"/>
</dbReference>
<dbReference type="PANTHER" id="PTHR44757">
    <property type="entry name" value="DIGUANYLATE CYCLASE DGCP"/>
    <property type="match status" value="1"/>
</dbReference>
<dbReference type="SMART" id="SM00091">
    <property type="entry name" value="PAS"/>
    <property type="match status" value="1"/>
</dbReference>
<evidence type="ECO:0000256" key="1">
    <source>
        <dbReference type="ARBA" id="ARBA00001946"/>
    </source>
</evidence>
<evidence type="ECO:0000313" key="9">
    <source>
        <dbReference type="EMBL" id="OFE13540.1"/>
    </source>
</evidence>
<evidence type="ECO:0000259" key="6">
    <source>
        <dbReference type="PROSITE" id="PS50112"/>
    </source>
</evidence>
<dbReference type="GO" id="GO:0071732">
    <property type="term" value="P:cellular response to nitric oxide"/>
    <property type="evidence" value="ECO:0007669"/>
    <property type="project" value="UniProtKB-ARBA"/>
</dbReference>
<dbReference type="Gene3D" id="3.30.450.20">
    <property type="entry name" value="PAS domain"/>
    <property type="match status" value="1"/>
</dbReference>
<dbReference type="Pfam" id="PF00990">
    <property type="entry name" value="GGDEF"/>
    <property type="match status" value="1"/>
</dbReference>
<dbReference type="Gene3D" id="3.20.20.450">
    <property type="entry name" value="EAL domain"/>
    <property type="match status" value="1"/>
</dbReference>
<feature type="transmembrane region" description="Helical" evidence="5">
    <location>
        <begin position="26"/>
        <end position="43"/>
    </location>
</feature>
<dbReference type="SMART" id="SM00052">
    <property type="entry name" value="EAL"/>
    <property type="match status" value="1"/>
</dbReference>
<keyword evidence="5" id="KW-0472">Membrane</keyword>
<dbReference type="SUPFAM" id="SSF55785">
    <property type="entry name" value="PYP-like sensor domain (PAS domain)"/>
    <property type="match status" value="1"/>
</dbReference>
<evidence type="ECO:0000256" key="4">
    <source>
        <dbReference type="ARBA" id="ARBA00051114"/>
    </source>
</evidence>
<name>A0A1E8CM67_9GAMM</name>
<dbReference type="PROSITE" id="PS50112">
    <property type="entry name" value="PAS"/>
    <property type="match status" value="1"/>
</dbReference>
<dbReference type="STRING" id="1524254.PHACT_10665"/>
<accession>A0A1E8CM67</accession>
<dbReference type="CDD" id="cd00130">
    <property type="entry name" value="PAS"/>
    <property type="match status" value="1"/>
</dbReference>
<dbReference type="InterPro" id="IPR001633">
    <property type="entry name" value="EAL_dom"/>
</dbReference>
<gene>
    <name evidence="9" type="ORF">PHACT_10665</name>
</gene>
<dbReference type="SMART" id="SM00267">
    <property type="entry name" value="GGDEF"/>
    <property type="match status" value="1"/>
</dbReference>
<dbReference type="SUPFAM" id="SSF55781">
    <property type="entry name" value="GAF domain-like"/>
    <property type="match status" value="1"/>
</dbReference>
<dbReference type="SUPFAM" id="SSF55073">
    <property type="entry name" value="Nucleotide cyclase"/>
    <property type="match status" value="1"/>
</dbReference>
<dbReference type="RefSeq" id="WP_070117757.1">
    <property type="nucleotide sequence ID" value="NZ_MASR01000001.1"/>
</dbReference>
<organism evidence="9 10">
    <name type="scientific">Pseudohongiella acticola</name>
    <dbReference type="NCBI Taxonomy" id="1524254"/>
    <lineage>
        <taxon>Bacteria</taxon>
        <taxon>Pseudomonadati</taxon>
        <taxon>Pseudomonadota</taxon>
        <taxon>Gammaproteobacteria</taxon>
        <taxon>Pseudomonadales</taxon>
        <taxon>Pseudohongiellaceae</taxon>
        <taxon>Pseudohongiella</taxon>
    </lineage>
</organism>
<dbReference type="NCBIfam" id="TIGR00254">
    <property type="entry name" value="GGDEF"/>
    <property type="match status" value="1"/>
</dbReference>
<reference evidence="10" key="1">
    <citation type="submission" date="2016-07" db="EMBL/GenBank/DDBJ databases">
        <authorList>
            <person name="Florea S."/>
            <person name="Webb J.S."/>
            <person name="Jaromczyk J."/>
            <person name="Schardl C.L."/>
        </authorList>
    </citation>
    <scope>NUCLEOTIDE SEQUENCE [LARGE SCALE GENOMIC DNA]</scope>
    <source>
        <strain evidence="10">KCTC 42131</strain>
    </source>
</reference>
<dbReference type="InterPro" id="IPR043128">
    <property type="entry name" value="Rev_trsase/Diguanyl_cyclase"/>
</dbReference>
<feature type="domain" description="GGDEF" evidence="8">
    <location>
        <begin position="440"/>
        <end position="578"/>
    </location>
</feature>
<dbReference type="Gene3D" id="3.30.450.40">
    <property type="match status" value="1"/>
</dbReference>
<dbReference type="Pfam" id="PF00563">
    <property type="entry name" value="EAL"/>
    <property type="match status" value="1"/>
</dbReference>
<dbReference type="InterPro" id="IPR035965">
    <property type="entry name" value="PAS-like_dom_sf"/>
</dbReference>
<evidence type="ECO:0000256" key="2">
    <source>
        <dbReference type="ARBA" id="ARBA00012282"/>
    </source>
</evidence>
<evidence type="ECO:0000256" key="5">
    <source>
        <dbReference type="SAM" id="Phobius"/>
    </source>
</evidence>
<dbReference type="FunFam" id="3.20.20.450:FF:000001">
    <property type="entry name" value="Cyclic di-GMP phosphodiesterase yahA"/>
    <property type="match status" value="1"/>
</dbReference>
<evidence type="ECO:0000259" key="7">
    <source>
        <dbReference type="PROSITE" id="PS50883"/>
    </source>
</evidence>
<dbReference type="InterPro" id="IPR029787">
    <property type="entry name" value="Nucleotide_cyclase"/>
</dbReference>
<dbReference type="NCBIfam" id="TIGR00229">
    <property type="entry name" value="sensory_box"/>
    <property type="match status" value="1"/>
</dbReference>
<feature type="transmembrane region" description="Helical" evidence="5">
    <location>
        <begin position="63"/>
        <end position="81"/>
    </location>
</feature>
<dbReference type="Pfam" id="PF13185">
    <property type="entry name" value="GAF_2"/>
    <property type="match status" value="1"/>
</dbReference>
<dbReference type="InterPro" id="IPR003018">
    <property type="entry name" value="GAF"/>
</dbReference>
<dbReference type="Pfam" id="PF13426">
    <property type="entry name" value="PAS_9"/>
    <property type="match status" value="1"/>
</dbReference>
<dbReference type="InterPro" id="IPR000014">
    <property type="entry name" value="PAS"/>
</dbReference>
<dbReference type="OrthoDB" id="9176779at2"/>
<dbReference type="GO" id="GO:0071111">
    <property type="term" value="F:cyclic-guanylate-specific phosphodiesterase activity"/>
    <property type="evidence" value="ECO:0007669"/>
    <property type="project" value="UniProtKB-EC"/>
</dbReference>
<evidence type="ECO:0000259" key="8">
    <source>
        <dbReference type="PROSITE" id="PS50887"/>
    </source>
</evidence>
<keyword evidence="3" id="KW-0973">c-di-GMP</keyword>
<dbReference type="PANTHER" id="PTHR44757:SF2">
    <property type="entry name" value="BIOFILM ARCHITECTURE MAINTENANCE PROTEIN MBAA"/>
    <property type="match status" value="1"/>
</dbReference>
<keyword evidence="10" id="KW-1185">Reference proteome</keyword>
<dbReference type="AlphaFoldDB" id="A0A1E8CM67"/>
<evidence type="ECO:0000256" key="3">
    <source>
        <dbReference type="ARBA" id="ARBA00022636"/>
    </source>
</evidence>
<sequence length="845" mass="94822">MPWLPDLVTALFKRQRRKASRLQSRAWRIAGVYAAISILWIVFSDQILTLFVSDQALLLRLSVYKGVGFVIFTSLLLLLMMRRTYGAIEAGYDNLKQHKQEIERGNRLYSALSHINQSIVAAADRQQLFDKVSQSLVNYGGFRMAWIGTVGEAQSVPEPLAWSGDGTSCINDIIQHSGHDARGINPWDKVINDGVSYVCNDVLFDPLSKLWRHEAIKQDLQSFTSLPLRLEGKVCGVLSVYANEPEFFCKRELSLLEEVAIDVSFGLESFRMANERYEAETTARQESQFSQAMLDSMPGIVYFYNEAGHFLRWNKNFETVSGYSHDEVAGMHPLQFFDDDEKRLLELAIARVFRDGEAAVEASFMAKNGSKVPYFFTGRSVRYKGQLCLAGVGINISDRIAAEDRIEQLAFYDPLTGLPNRRLMQDRLQHSIATGSRQRKYGALLFIDLDNFKTLNDTKGHNIGDNLLTMTAQRLNGCVREGDTVARFGGDEFVVILESLSDNVEQAVNNAEIAGEKILRAMSEPYPLQGEDYHGSASVGVSLYGDRDISAHELIRRADTAMYQAKRSGRNTLYFYDPAMQAVLEARLQMETDLRLALEEKQFCLYYQPQVDNEGNVVGAEALIRWMCPTKGLIPPGDFIPLAEEAGLIVPIGNWVLNAACRKLKAWENSALTSRLQLAVNVSARQFHQDDFVRQVLDAIATNNVRRGSLKLELTESLILDNVDSAVEKMNALGDAGVRFSMDDFGTGYSSLSYLTQLPLHQLKIDQSFVHKMLDRSVNAVIVQTIIGMANNLEIEVIAEGVETMEQFRFLKDLGCPLFQGYHFGKPVPEKEFEKALSSSPRATS</sequence>
<comment type="catalytic activity">
    <reaction evidence="4">
        <text>3',3'-c-di-GMP + H2O = 5'-phosphoguanylyl(3'-&gt;5')guanosine + H(+)</text>
        <dbReference type="Rhea" id="RHEA:24902"/>
        <dbReference type="ChEBI" id="CHEBI:15377"/>
        <dbReference type="ChEBI" id="CHEBI:15378"/>
        <dbReference type="ChEBI" id="CHEBI:58754"/>
        <dbReference type="ChEBI" id="CHEBI:58805"/>
        <dbReference type="EC" id="3.1.4.52"/>
    </reaction>
    <physiologicalReaction direction="left-to-right" evidence="4">
        <dbReference type="Rhea" id="RHEA:24903"/>
    </physiologicalReaction>
</comment>